<feature type="transmembrane region" description="Helical" evidence="7">
    <location>
        <begin position="73"/>
        <end position="94"/>
    </location>
</feature>
<reference evidence="9" key="1">
    <citation type="journal article" date="2020" name="Stud. Mycol.">
        <title>101 Dothideomycetes genomes: A test case for predicting lifestyles and emergence of pathogens.</title>
        <authorList>
            <person name="Haridas S."/>
            <person name="Albert R."/>
            <person name="Binder M."/>
            <person name="Bloem J."/>
            <person name="LaButti K."/>
            <person name="Salamov A."/>
            <person name="Andreopoulos B."/>
            <person name="Baker S."/>
            <person name="Barry K."/>
            <person name="Bills G."/>
            <person name="Bluhm B."/>
            <person name="Cannon C."/>
            <person name="Castanera R."/>
            <person name="Culley D."/>
            <person name="Daum C."/>
            <person name="Ezra D."/>
            <person name="Gonzalez J."/>
            <person name="Henrissat B."/>
            <person name="Kuo A."/>
            <person name="Liang C."/>
            <person name="Lipzen A."/>
            <person name="Lutzoni F."/>
            <person name="Magnuson J."/>
            <person name="Mondo S."/>
            <person name="Nolan M."/>
            <person name="Ohm R."/>
            <person name="Pangilinan J."/>
            <person name="Park H.-J."/>
            <person name="Ramirez L."/>
            <person name="Alfaro M."/>
            <person name="Sun H."/>
            <person name="Tritt A."/>
            <person name="Yoshinaga Y."/>
            <person name="Zwiers L.-H."/>
            <person name="Turgeon B."/>
            <person name="Goodwin S."/>
            <person name="Spatafora J."/>
            <person name="Crous P."/>
            <person name="Grigoriev I."/>
        </authorList>
    </citation>
    <scope>NUCLEOTIDE SEQUENCE [LARGE SCALE GENOMIC DNA]</scope>
    <source>
        <strain evidence="9">CECT 20119</strain>
    </source>
</reference>
<keyword evidence="6" id="KW-0862">Zinc</keyword>
<keyword evidence="6" id="KW-0479">Metal-binding</keyword>
<comment type="similarity">
    <text evidence="2">Belongs to the ADIPOR family.</text>
</comment>
<accession>A0A6A6GCC3</accession>
<dbReference type="EMBL" id="ML992506">
    <property type="protein sequence ID" value="KAF2223366.1"/>
    <property type="molecule type" value="Genomic_DNA"/>
</dbReference>
<dbReference type="InterPro" id="IPR004254">
    <property type="entry name" value="AdipoR/HlyIII-related"/>
</dbReference>
<organism evidence="8 9">
    <name type="scientific">Elsinoe ampelina</name>
    <dbReference type="NCBI Taxonomy" id="302913"/>
    <lineage>
        <taxon>Eukaryota</taxon>
        <taxon>Fungi</taxon>
        <taxon>Dikarya</taxon>
        <taxon>Ascomycota</taxon>
        <taxon>Pezizomycotina</taxon>
        <taxon>Dothideomycetes</taxon>
        <taxon>Dothideomycetidae</taxon>
        <taxon>Myriangiales</taxon>
        <taxon>Elsinoaceae</taxon>
        <taxon>Elsinoe</taxon>
    </lineage>
</organism>
<evidence type="ECO:0000256" key="6">
    <source>
        <dbReference type="PIRSR" id="PIRSR604254-1"/>
    </source>
</evidence>
<evidence type="ECO:0000313" key="9">
    <source>
        <dbReference type="Proteomes" id="UP000799538"/>
    </source>
</evidence>
<dbReference type="GO" id="GO:0006882">
    <property type="term" value="P:intracellular zinc ion homeostasis"/>
    <property type="evidence" value="ECO:0007669"/>
    <property type="project" value="TreeGrafter"/>
</dbReference>
<evidence type="ECO:0000256" key="1">
    <source>
        <dbReference type="ARBA" id="ARBA00004141"/>
    </source>
</evidence>
<feature type="transmembrane region" description="Helical" evidence="7">
    <location>
        <begin position="273"/>
        <end position="291"/>
    </location>
</feature>
<protein>
    <submittedName>
        <fullName evidence="8">MPR-typeG-protein-coupled receptor</fullName>
    </submittedName>
</protein>
<dbReference type="GO" id="GO:0046872">
    <property type="term" value="F:metal ion binding"/>
    <property type="evidence" value="ECO:0007669"/>
    <property type="project" value="UniProtKB-KW"/>
</dbReference>
<name>A0A6A6GCC3_9PEZI</name>
<dbReference type="PANTHER" id="PTHR20855">
    <property type="entry name" value="ADIPOR/PROGESTIN RECEPTOR-RELATED"/>
    <property type="match status" value="1"/>
</dbReference>
<evidence type="ECO:0000256" key="3">
    <source>
        <dbReference type="ARBA" id="ARBA00022692"/>
    </source>
</evidence>
<dbReference type="AlphaFoldDB" id="A0A6A6GCC3"/>
<evidence type="ECO:0000256" key="2">
    <source>
        <dbReference type="ARBA" id="ARBA00007018"/>
    </source>
</evidence>
<feature type="binding site" evidence="6">
    <location>
        <position position="127"/>
    </location>
    <ligand>
        <name>Zn(2+)</name>
        <dbReference type="ChEBI" id="CHEBI:29105"/>
    </ligand>
</feature>
<gene>
    <name evidence="8" type="ORF">BDZ85DRAFT_108301</name>
</gene>
<dbReference type="Proteomes" id="UP000799538">
    <property type="component" value="Unassembled WGS sequence"/>
</dbReference>
<evidence type="ECO:0000313" key="8">
    <source>
        <dbReference type="EMBL" id="KAF2223366.1"/>
    </source>
</evidence>
<feature type="transmembrane region" description="Helical" evidence="7">
    <location>
        <begin position="106"/>
        <end position="130"/>
    </location>
</feature>
<comment type="subcellular location">
    <subcellularLocation>
        <location evidence="1">Membrane</location>
        <topology evidence="1">Multi-pass membrane protein</topology>
    </subcellularLocation>
</comment>
<keyword evidence="9" id="KW-1185">Reference proteome</keyword>
<dbReference type="OrthoDB" id="529367at2759"/>
<feature type="transmembrane region" description="Helical" evidence="7">
    <location>
        <begin position="173"/>
        <end position="194"/>
    </location>
</feature>
<dbReference type="Pfam" id="PF03006">
    <property type="entry name" value="HlyIII"/>
    <property type="match status" value="1"/>
</dbReference>
<keyword evidence="5 7" id="KW-0472">Membrane</keyword>
<keyword evidence="4 7" id="KW-1133">Transmembrane helix</keyword>
<keyword evidence="3 7" id="KW-0812">Transmembrane</keyword>
<dbReference type="PANTHER" id="PTHR20855:SF52">
    <property type="entry name" value="ADIPONECTIN RECEPTOR PROTEIN"/>
    <property type="match status" value="1"/>
</dbReference>
<evidence type="ECO:0000256" key="5">
    <source>
        <dbReference type="ARBA" id="ARBA00023136"/>
    </source>
</evidence>
<dbReference type="GO" id="GO:0016020">
    <property type="term" value="C:membrane"/>
    <property type="evidence" value="ECO:0007669"/>
    <property type="project" value="UniProtKB-SubCell"/>
</dbReference>
<feature type="transmembrane region" description="Helical" evidence="7">
    <location>
        <begin position="206"/>
        <end position="227"/>
    </location>
</feature>
<feature type="transmembrane region" description="Helical" evidence="7">
    <location>
        <begin position="234"/>
        <end position="253"/>
    </location>
</feature>
<feature type="binding site" evidence="6">
    <location>
        <position position="272"/>
    </location>
    <ligand>
        <name>Zn(2+)</name>
        <dbReference type="ChEBI" id="CHEBI:29105"/>
    </ligand>
</feature>
<feature type="transmembrane region" description="Helical" evidence="7">
    <location>
        <begin position="145"/>
        <end position="166"/>
    </location>
</feature>
<dbReference type="GO" id="GO:0038023">
    <property type="term" value="F:signaling receptor activity"/>
    <property type="evidence" value="ECO:0007669"/>
    <property type="project" value="TreeGrafter"/>
</dbReference>
<feature type="binding site" evidence="6">
    <location>
        <position position="276"/>
    </location>
    <ligand>
        <name>Zn(2+)</name>
        <dbReference type="ChEBI" id="CHEBI:29105"/>
    </ligand>
</feature>
<evidence type="ECO:0000256" key="4">
    <source>
        <dbReference type="ARBA" id="ARBA00022989"/>
    </source>
</evidence>
<evidence type="ECO:0000256" key="7">
    <source>
        <dbReference type="SAM" id="Phobius"/>
    </source>
</evidence>
<proteinExistence type="inferred from homology"/>
<keyword evidence="8" id="KW-0675">Receptor</keyword>
<sequence length="304" mass="34254">MSGVGEHDIRRRHHSLGKMKSTPRLQTNLLQYDEIPHWQKDNEHLLSGYRPTSNSWRVSMESILEWHNETVNINSHVGGAIIFALLPAHFYYTIYNHVETAQPTDLLVFLVYFAGVSICFVCSALCHVIWNHSPSVASMGNRLDFVGIVLLMWGASIASIHFAFICSNRLRNVHWILLSSSAIGCITFTLFPQFAGPKFRAARATMYASLGLFAIVFVTHSIILYGYDVQKKRLALSWMIAMAAAKAGAAFYASRFPEIKYPYRFDLVGASHQLFHCLVFVAGLAHYAGLIQAFREVRSLYATC</sequence>